<proteinExistence type="predicted"/>
<dbReference type="EMBL" id="QLII01000001">
    <property type="protein sequence ID" value="RAI76883.1"/>
    <property type="molecule type" value="Genomic_DNA"/>
</dbReference>
<dbReference type="AlphaFoldDB" id="A0A327NQ90"/>
<protein>
    <recommendedName>
        <fullName evidence="3">Tetratricopeptide repeat protein</fullName>
    </recommendedName>
</protein>
<keyword evidence="2" id="KW-1185">Reference proteome</keyword>
<dbReference type="Gene3D" id="1.25.40.10">
    <property type="entry name" value="Tetratricopeptide repeat domain"/>
    <property type="match status" value="1"/>
</dbReference>
<gene>
    <name evidence="1" type="ORF">HMF3257_26810</name>
</gene>
<evidence type="ECO:0000313" key="2">
    <source>
        <dbReference type="Proteomes" id="UP000249016"/>
    </source>
</evidence>
<dbReference type="InterPro" id="IPR011990">
    <property type="entry name" value="TPR-like_helical_dom_sf"/>
</dbReference>
<evidence type="ECO:0000313" key="1">
    <source>
        <dbReference type="EMBL" id="RAI76883.1"/>
    </source>
</evidence>
<comment type="caution">
    <text evidence="1">The sequence shown here is derived from an EMBL/GenBank/DDBJ whole genome shotgun (WGS) entry which is preliminary data.</text>
</comment>
<sequence>MTWKVTDLPIVAKSALCLYLITFIGRVNAQSFQFADTHPVNNPDSLEQWLGQHQALSEDRLKNLISLERTYTWNMKSKAGTYFPEIKRYAVIQKNAMAKAAYDYLLAYKYFDEEKESKTALYANQALNEFISLTDKSGQLHAYSLLVLIKSNEFGLKVSSTNKPSLFYLDKMEGLLAETKDGHDFLMVQLTYTRYHYGQNGYNGNALQKTVETAIQRINQNPAYGYARYRFNRLKALSYYLLGQHEKSYNLNKQILAQLRPDQFAELALTKYNLAIECYLLKRTEEGIRLCQESIKLQSKYTPEGYTKLAATYSKYRALLQQKGDYVAAELLSDSIGIINNYILVAKNDKKLLELEA</sequence>
<organism evidence="1 2">
    <name type="scientific">Spirosoma telluris</name>
    <dbReference type="NCBI Taxonomy" id="2183553"/>
    <lineage>
        <taxon>Bacteria</taxon>
        <taxon>Pseudomonadati</taxon>
        <taxon>Bacteroidota</taxon>
        <taxon>Cytophagia</taxon>
        <taxon>Cytophagales</taxon>
        <taxon>Cytophagaceae</taxon>
        <taxon>Spirosoma</taxon>
    </lineage>
</organism>
<dbReference type="SUPFAM" id="SSF48452">
    <property type="entry name" value="TPR-like"/>
    <property type="match status" value="1"/>
</dbReference>
<dbReference type="Proteomes" id="UP000249016">
    <property type="component" value="Unassembled WGS sequence"/>
</dbReference>
<reference evidence="1 2" key="1">
    <citation type="submission" date="2018-06" db="EMBL/GenBank/DDBJ databases">
        <title>Spirosoma sp. HMF3257 Genome sequencing and assembly.</title>
        <authorList>
            <person name="Kang H."/>
            <person name="Cha I."/>
            <person name="Kim H."/>
            <person name="Kang J."/>
            <person name="Joh K."/>
        </authorList>
    </citation>
    <scope>NUCLEOTIDE SEQUENCE [LARGE SCALE GENOMIC DNA]</scope>
    <source>
        <strain evidence="1 2">HMF3257</strain>
    </source>
</reference>
<name>A0A327NQ90_9BACT</name>
<evidence type="ECO:0008006" key="3">
    <source>
        <dbReference type="Google" id="ProtNLM"/>
    </source>
</evidence>
<accession>A0A327NQ90</accession>